<comment type="caution">
    <text evidence="1">The sequence shown here is derived from an EMBL/GenBank/DDBJ whole genome shotgun (WGS) entry which is preliminary data.</text>
</comment>
<accession>A0A8K1GHC5</accession>
<dbReference type="AlphaFoldDB" id="A0A8K1GHC5"/>
<organism evidence="1 2">
    <name type="scientific">Zosterops borbonicus</name>
    <dbReference type="NCBI Taxonomy" id="364589"/>
    <lineage>
        <taxon>Eukaryota</taxon>
        <taxon>Metazoa</taxon>
        <taxon>Chordata</taxon>
        <taxon>Craniata</taxon>
        <taxon>Vertebrata</taxon>
        <taxon>Euteleostomi</taxon>
        <taxon>Archelosauria</taxon>
        <taxon>Archosauria</taxon>
        <taxon>Dinosauria</taxon>
        <taxon>Saurischia</taxon>
        <taxon>Theropoda</taxon>
        <taxon>Coelurosauria</taxon>
        <taxon>Aves</taxon>
        <taxon>Neognathae</taxon>
        <taxon>Neoaves</taxon>
        <taxon>Telluraves</taxon>
        <taxon>Australaves</taxon>
        <taxon>Passeriformes</taxon>
        <taxon>Sylvioidea</taxon>
        <taxon>Zosteropidae</taxon>
        <taxon>Zosterops</taxon>
    </lineage>
</organism>
<keyword evidence="2" id="KW-1185">Reference proteome</keyword>
<dbReference type="EMBL" id="SWJQ01000241">
    <property type="protein sequence ID" value="TRZ17936.1"/>
    <property type="molecule type" value="Genomic_DNA"/>
</dbReference>
<protein>
    <submittedName>
        <fullName evidence="1">Uncharacterized protein</fullName>
    </submittedName>
</protein>
<reference evidence="1" key="1">
    <citation type="submission" date="2019-04" db="EMBL/GenBank/DDBJ databases">
        <title>Genome assembly of Zosterops borbonicus 15179.</title>
        <authorList>
            <person name="Leroy T."/>
            <person name="Anselmetti Y."/>
            <person name="Tilak M.-K."/>
            <person name="Nabholz B."/>
        </authorList>
    </citation>
    <scope>NUCLEOTIDE SEQUENCE</scope>
    <source>
        <strain evidence="1">HGM_15179</strain>
        <tissue evidence="1">Muscle</tissue>
    </source>
</reference>
<name>A0A8K1GHC5_9PASS</name>
<proteinExistence type="predicted"/>
<sequence>MGSRWGLTTAEQGDRIPSLSLLPFVAVQDVFGFLGCECPSLGPVQPVTHQHPQPSPSGQGCSDLFIPHTVLIPGLAPAQVQHLEHGHIKLPEIPMGSFPERIQVHLVGIPSLRSVIMTIQLGDICKFFESALDLFIYVTHEEIK</sequence>
<evidence type="ECO:0000313" key="1">
    <source>
        <dbReference type="EMBL" id="TRZ17936.1"/>
    </source>
</evidence>
<evidence type="ECO:0000313" key="2">
    <source>
        <dbReference type="Proteomes" id="UP000796761"/>
    </source>
</evidence>
<dbReference type="Proteomes" id="UP000796761">
    <property type="component" value="Unassembled WGS sequence"/>
</dbReference>
<gene>
    <name evidence="1" type="ORF">HGM15179_009173</name>
</gene>